<reference evidence="9" key="1">
    <citation type="submission" date="2013-12" db="EMBL/GenBank/DDBJ databases">
        <authorList>
            <person name="Linke B."/>
        </authorList>
    </citation>
    <scope>NUCLEOTIDE SEQUENCE [LARGE SCALE GENOMIC DNA]</scope>
    <source>
        <strain evidence="9">CRIB-18</strain>
    </source>
</reference>
<name>A0A090D2Q0_9BACT</name>
<comment type="subcellular location">
    <subcellularLocation>
        <location evidence="1">Endomembrane system</location>
        <topology evidence="1">Multi-pass membrane protein</topology>
    </subcellularLocation>
    <subcellularLocation>
        <location evidence="5">Membrane</location>
        <topology evidence="5">Multi-pass membrane protein</topology>
    </subcellularLocation>
</comment>
<proteinExistence type="predicted"/>
<feature type="transmembrane region" description="Helical" evidence="6">
    <location>
        <begin position="446"/>
        <end position="467"/>
    </location>
</feature>
<evidence type="ECO:0000259" key="7">
    <source>
        <dbReference type="Pfam" id="PF00361"/>
    </source>
</evidence>
<feature type="transmembrane region" description="Helical" evidence="6">
    <location>
        <begin position="201"/>
        <end position="227"/>
    </location>
</feature>
<reference evidence="9" key="2">
    <citation type="submission" date="2014-09" db="EMBL/GenBank/DDBJ databases">
        <title>Criblamydia sequanensis harbors a mega-plasmid encoding arsenite resistance.</title>
        <authorList>
            <person name="Bertelli C."/>
            <person name="Goesmann A."/>
            <person name="Greub G."/>
        </authorList>
    </citation>
    <scope>NUCLEOTIDE SEQUENCE [LARGE SCALE GENOMIC DNA]</scope>
    <source>
        <strain evidence="9">CRIB-18</strain>
    </source>
</reference>
<accession>A0A090D2Q0</accession>
<dbReference type="Pfam" id="PF00662">
    <property type="entry name" value="Proton_antipo_N"/>
    <property type="match status" value="1"/>
</dbReference>
<dbReference type="PANTHER" id="PTHR42829">
    <property type="entry name" value="NADH-UBIQUINONE OXIDOREDUCTASE CHAIN 5"/>
    <property type="match status" value="1"/>
</dbReference>
<feature type="domain" description="NADH-Ubiquinone oxidoreductase (complex I) chain 5 N-terminal" evidence="8">
    <location>
        <begin position="67"/>
        <end position="108"/>
    </location>
</feature>
<dbReference type="eggNOG" id="COG1009">
    <property type="taxonomic scope" value="Bacteria"/>
</dbReference>
<dbReference type="GO" id="GO:0003954">
    <property type="term" value="F:NADH dehydrogenase activity"/>
    <property type="evidence" value="ECO:0007669"/>
    <property type="project" value="TreeGrafter"/>
</dbReference>
<dbReference type="GO" id="GO:0015990">
    <property type="term" value="P:electron transport coupled proton transport"/>
    <property type="evidence" value="ECO:0007669"/>
    <property type="project" value="TreeGrafter"/>
</dbReference>
<dbReference type="STRING" id="1437425.CSEC_2014"/>
<dbReference type="InterPro" id="IPR001750">
    <property type="entry name" value="ND/Mrp_TM"/>
</dbReference>
<dbReference type="PANTHER" id="PTHR42829:SF1">
    <property type="entry name" value="INORGANIC CARBON TRANSPORTER SUBUNIT DABB-RELATED"/>
    <property type="match status" value="1"/>
</dbReference>
<dbReference type="Pfam" id="PF00361">
    <property type="entry name" value="Proton_antipo_M"/>
    <property type="match status" value="1"/>
</dbReference>
<dbReference type="RefSeq" id="WP_041018380.1">
    <property type="nucleotide sequence ID" value="NZ_CCEJ010000010.1"/>
</dbReference>
<dbReference type="GO" id="GO:0012505">
    <property type="term" value="C:endomembrane system"/>
    <property type="evidence" value="ECO:0007669"/>
    <property type="project" value="UniProtKB-SubCell"/>
</dbReference>
<feature type="transmembrane region" description="Helical" evidence="6">
    <location>
        <begin position="265"/>
        <end position="284"/>
    </location>
</feature>
<feature type="transmembrane region" description="Helical" evidence="6">
    <location>
        <begin position="107"/>
        <end position="123"/>
    </location>
</feature>
<feature type="transmembrane region" description="Helical" evidence="6">
    <location>
        <begin position="305"/>
        <end position="324"/>
    </location>
</feature>
<evidence type="ECO:0000256" key="4">
    <source>
        <dbReference type="ARBA" id="ARBA00023136"/>
    </source>
</evidence>
<feature type="transmembrane region" description="Helical" evidence="6">
    <location>
        <begin position="239"/>
        <end position="259"/>
    </location>
</feature>
<keyword evidence="4 6" id="KW-0472">Membrane</keyword>
<dbReference type="EC" id="1.6.5.3" evidence="9"/>
<evidence type="ECO:0000313" key="10">
    <source>
        <dbReference type="Proteomes" id="UP000031552"/>
    </source>
</evidence>
<dbReference type="GO" id="GO:0016020">
    <property type="term" value="C:membrane"/>
    <property type="evidence" value="ECO:0007669"/>
    <property type="project" value="UniProtKB-SubCell"/>
</dbReference>
<evidence type="ECO:0000313" key="9">
    <source>
        <dbReference type="EMBL" id="CDR34820.1"/>
    </source>
</evidence>
<keyword evidence="2 5" id="KW-0812">Transmembrane</keyword>
<sequence>MVVAENTTYYFLMIILTPLLGLLINLLFFKKNPSLGSRIASLGIWIGFINTLGAWFIGLPFYEKNESAGFIANEISWLMATLILFISGVVHHFSLRYMAGDRNYRRYFLFLGLITISTLLLAASDNIVILILFWSLSNLLLVLLMMHKFEWEAAKNSGVLAIKTFALGLVFLSIGTGLLAYESGTLSLHLIMEKSESLTASIRMTTLFFIILAAFSQSGGWPFHSWLISSLNSPTPVSAFMHAGLVNGGGLLIARFAPIFFQESLLANVLFILALITLILGGIWKLIQSDIKRMLACSTMTQMGFMMMQCGLGLFPAALAHLFWHGLFKAFLFLRSGSTIAEDRFQNEEKESTVPAFILSSLCGLLGAFGFIIGSGLSFTLIDTTAVLIFFCWMASTQLAHTLLQKKQSLFFVLITSVFSLSTGLIYGLTVYLIESAVAPLQISQPQMLSSIHITAVALIFFIWIGLNLKPLTNHEGSLWWRRFYVKMLNASQPDPKAITSIRSGYKF</sequence>
<dbReference type="AlphaFoldDB" id="A0A090D2Q0"/>
<dbReference type="GO" id="GO:0008137">
    <property type="term" value="F:NADH dehydrogenase (ubiquinone) activity"/>
    <property type="evidence" value="ECO:0007669"/>
    <property type="project" value="InterPro"/>
</dbReference>
<dbReference type="InterPro" id="IPR001516">
    <property type="entry name" value="Proton_antipo_N"/>
</dbReference>
<dbReference type="Proteomes" id="UP000031552">
    <property type="component" value="Unassembled WGS sequence"/>
</dbReference>
<feature type="transmembrane region" description="Helical" evidence="6">
    <location>
        <begin position="158"/>
        <end position="181"/>
    </location>
</feature>
<evidence type="ECO:0000256" key="6">
    <source>
        <dbReference type="SAM" id="Phobius"/>
    </source>
</evidence>
<keyword evidence="9" id="KW-0560">Oxidoreductase</keyword>
<feature type="transmembrane region" description="Helical" evidence="6">
    <location>
        <begin position="6"/>
        <end position="27"/>
    </location>
</feature>
<feature type="domain" description="NADH:quinone oxidoreductase/Mrp antiporter transmembrane" evidence="7">
    <location>
        <begin position="124"/>
        <end position="343"/>
    </location>
</feature>
<evidence type="ECO:0000256" key="5">
    <source>
        <dbReference type="RuleBase" id="RU000320"/>
    </source>
</evidence>
<keyword evidence="10" id="KW-1185">Reference proteome</keyword>
<evidence type="ECO:0000259" key="8">
    <source>
        <dbReference type="Pfam" id="PF00662"/>
    </source>
</evidence>
<organism evidence="9 10">
    <name type="scientific">Candidatus Criblamydia sequanensis CRIB-18</name>
    <dbReference type="NCBI Taxonomy" id="1437425"/>
    <lineage>
        <taxon>Bacteria</taxon>
        <taxon>Pseudomonadati</taxon>
        <taxon>Chlamydiota</taxon>
        <taxon>Chlamydiia</taxon>
        <taxon>Parachlamydiales</taxon>
        <taxon>Candidatus Criblamydiaceae</taxon>
        <taxon>Candidatus Criblamydia</taxon>
    </lineage>
</organism>
<dbReference type="PRINTS" id="PR01434">
    <property type="entry name" value="NADHDHGNASE5"/>
</dbReference>
<evidence type="ECO:0000256" key="2">
    <source>
        <dbReference type="ARBA" id="ARBA00022692"/>
    </source>
</evidence>
<dbReference type="OrthoDB" id="9807568at2"/>
<dbReference type="InterPro" id="IPR003945">
    <property type="entry name" value="NU5C-like"/>
</dbReference>
<feature type="transmembrane region" description="Helical" evidence="6">
    <location>
        <begin position="39"/>
        <end position="57"/>
    </location>
</feature>
<comment type="caution">
    <text evidence="9">The sequence shown here is derived from an EMBL/GenBank/DDBJ whole genome shotgun (WGS) entry which is preliminary data.</text>
</comment>
<feature type="transmembrane region" description="Helical" evidence="6">
    <location>
        <begin position="410"/>
        <end position="434"/>
    </location>
</feature>
<dbReference type="GO" id="GO:0042773">
    <property type="term" value="P:ATP synthesis coupled electron transport"/>
    <property type="evidence" value="ECO:0007669"/>
    <property type="project" value="InterPro"/>
</dbReference>
<feature type="transmembrane region" description="Helical" evidence="6">
    <location>
        <begin position="77"/>
        <end position="95"/>
    </location>
</feature>
<evidence type="ECO:0000256" key="3">
    <source>
        <dbReference type="ARBA" id="ARBA00022989"/>
    </source>
</evidence>
<gene>
    <name evidence="9" type="ORF">CSEC_2014</name>
</gene>
<keyword evidence="3 6" id="KW-1133">Transmembrane helix</keyword>
<evidence type="ECO:0000256" key="1">
    <source>
        <dbReference type="ARBA" id="ARBA00004127"/>
    </source>
</evidence>
<feature type="transmembrane region" description="Helical" evidence="6">
    <location>
        <begin position="129"/>
        <end position="146"/>
    </location>
</feature>
<protein>
    <submittedName>
        <fullName evidence="9">NADH dehydrogenase subunit 5</fullName>
        <ecNumber evidence="9">1.6.5.3</ecNumber>
    </submittedName>
</protein>
<dbReference type="EMBL" id="CCEJ010000010">
    <property type="protein sequence ID" value="CDR34820.1"/>
    <property type="molecule type" value="Genomic_DNA"/>
</dbReference>